<comment type="caution">
    <text evidence="1">The sequence shown here is derived from an EMBL/GenBank/DDBJ whole genome shotgun (WGS) entry which is preliminary data.</text>
</comment>
<evidence type="ECO:0000313" key="1">
    <source>
        <dbReference type="EMBL" id="CAI6363353.1"/>
    </source>
</evidence>
<dbReference type="Proteomes" id="UP001160148">
    <property type="component" value="Unassembled WGS sequence"/>
</dbReference>
<keyword evidence="2" id="KW-1185">Reference proteome</keyword>
<proteinExistence type="predicted"/>
<sequence length="114" mass="12456">MCRCSFPADVVIDDDININIDDRPTMDKGDSSVSESDSTIGAIDTFAQITRVRQKSFTSKDIKDTKESKTTNQGVNNLKESFCQSEKIYDDQSTTVSVSGIPVLQGVISDIGIK</sequence>
<dbReference type="EMBL" id="CARXXK010000003">
    <property type="protein sequence ID" value="CAI6363353.1"/>
    <property type="molecule type" value="Genomic_DNA"/>
</dbReference>
<protein>
    <submittedName>
        <fullName evidence="1">Uncharacterized protein</fullName>
    </submittedName>
</protein>
<accession>A0AAV0X567</accession>
<gene>
    <name evidence="1" type="ORF">MEUPH1_LOCUS18311</name>
</gene>
<organism evidence="1 2">
    <name type="scientific">Macrosiphum euphorbiae</name>
    <name type="common">potato aphid</name>
    <dbReference type="NCBI Taxonomy" id="13131"/>
    <lineage>
        <taxon>Eukaryota</taxon>
        <taxon>Metazoa</taxon>
        <taxon>Ecdysozoa</taxon>
        <taxon>Arthropoda</taxon>
        <taxon>Hexapoda</taxon>
        <taxon>Insecta</taxon>
        <taxon>Pterygota</taxon>
        <taxon>Neoptera</taxon>
        <taxon>Paraneoptera</taxon>
        <taxon>Hemiptera</taxon>
        <taxon>Sternorrhyncha</taxon>
        <taxon>Aphidomorpha</taxon>
        <taxon>Aphidoidea</taxon>
        <taxon>Aphididae</taxon>
        <taxon>Macrosiphini</taxon>
        <taxon>Macrosiphum</taxon>
    </lineage>
</organism>
<reference evidence="1 2" key="1">
    <citation type="submission" date="2023-01" db="EMBL/GenBank/DDBJ databases">
        <authorList>
            <person name="Whitehead M."/>
        </authorList>
    </citation>
    <scope>NUCLEOTIDE SEQUENCE [LARGE SCALE GENOMIC DNA]</scope>
</reference>
<dbReference type="AlphaFoldDB" id="A0AAV0X567"/>
<evidence type="ECO:0000313" key="2">
    <source>
        <dbReference type="Proteomes" id="UP001160148"/>
    </source>
</evidence>
<name>A0AAV0X567_9HEMI</name>